<evidence type="ECO:0000256" key="3">
    <source>
        <dbReference type="ARBA" id="ARBA00022692"/>
    </source>
</evidence>
<accession>A0AAW9DM78</accession>
<evidence type="ECO:0000256" key="6">
    <source>
        <dbReference type="SAM" id="Phobius"/>
    </source>
</evidence>
<comment type="subcellular location">
    <subcellularLocation>
        <location evidence="1">Cell membrane</location>
        <topology evidence="1">Multi-pass membrane protein</topology>
    </subcellularLocation>
</comment>
<dbReference type="AlphaFoldDB" id="A0AAW9DM78"/>
<name>A0AAW9DM78_ACIAO</name>
<feature type="transmembrane region" description="Helical" evidence="6">
    <location>
        <begin position="6"/>
        <end position="30"/>
    </location>
</feature>
<feature type="transmembrane region" description="Helical" evidence="6">
    <location>
        <begin position="116"/>
        <end position="138"/>
    </location>
</feature>
<dbReference type="RefSeq" id="WP_319612812.1">
    <property type="nucleotide sequence ID" value="NZ_JAWXYB010000018.1"/>
</dbReference>
<keyword evidence="4 6" id="KW-1133">Transmembrane helix</keyword>
<keyword evidence="2" id="KW-1003">Cell membrane</keyword>
<dbReference type="GO" id="GO:0015171">
    <property type="term" value="F:amino acid transmembrane transporter activity"/>
    <property type="evidence" value="ECO:0007669"/>
    <property type="project" value="TreeGrafter"/>
</dbReference>
<protein>
    <submittedName>
        <fullName evidence="7">LysE family translocator</fullName>
    </submittedName>
</protein>
<dbReference type="GO" id="GO:0005886">
    <property type="term" value="C:plasma membrane"/>
    <property type="evidence" value="ECO:0007669"/>
    <property type="project" value="UniProtKB-SubCell"/>
</dbReference>
<dbReference type="InterPro" id="IPR001123">
    <property type="entry name" value="LeuE-type"/>
</dbReference>
<feature type="transmembrane region" description="Helical" evidence="6">
    <location>
        <begin position="180"/>
        <end position="199"/>
    </location>
</feature>
<evidence type="ECO:0000313" key="7">
    <source>
        <dbReference type="EMBL" id="MDX5929820.1"/>
    </source>
</evidence>
<feature type="transmembrane region" description="Helical" evidence="6">
    <location>
        <begin position="37"/>
        <end position="57"/>
    </location>
</feature>
<evidence type="ECO:0000313" key="8">
    <source>
        <dbReference type="Proteomes" id="UP001279553"/>
    </source>
</evidence>
<dbReference type="Pfam" id="PF01810">
    <property type="entry name" value="LysE"/>
    <property type="match status" value="1"/>
</dbReference>
<evidence type="ECO:0000256" key="5">
    <source>
        <dbReference type="ARBA" id="ARBA00023136"/>
    </source>
</evidence>
<evidence type="ECO:0000256" key="1">
    <source>
        <dbReference type="ARBA" id="ARBA00004651"/>
    </source>
</evidence>
<dbReference type="EMBL" id="JAWXYB010000018">
    <property type="protein sequence ID" value="MDX5929820.1"/>
    <property type="molecule type" value="Genomic_DNA"/>
</dbReference>
<proteinExistence type="predicted"/>
<dbReference type="PANTHER" id="PTHR30086:SF20">
    <property type="entry name" value="ARGININE EXPORTER PROTEIN ARGO-RELATED"/>
    <property type="match status" value="1"/>
</dbReference>
<dbReference type="PANTHER" id="PTHR30086">
    <property type="entry name" value="ARGININE EXPORTER PROTEIN ARGO"/>
    <property type="match status" value="1"/>
</dbReference>
<dbReference type="PIRSF" id="PIRSF006324">
    <property type="entry name" value="LeuE"/>
    <property type="match status" value="1"/>
</dbReference>
<organism evidence="7 8">
    <name type="scientific">Acidiphilium acidophilum</name>
    <name type="common">Thiobacillus acidophilus</name>
    <dbReference type="NCBI Taxonomy" id="76588"/>
    <lineage>
        <taxon>Bacteria</taxon>
        <taxon>Pseudomonadati</taxon>
        <taxon>Pseudomonadota</taxon>
        <taxon>Alphaproteobacteria</taxon>
        <taxon>Acetobacterales</taxon>
        <taxon>Acidocellaceae</taxon>
        <taxon>Acidiphilium</taxon>
    </lineage>
</organism>
<keyword evidence="8" id="KW-1185">Reference proteome</keyword>
<comment type="caution">
    <text evidence="7">The sequence shown here is derived from an EMBL/GenBank/DDBJ whole genome shotgun (WGS) entry which is preliminary data.</text>
</comment>
<evidence type="ECO:0000256" key="2">
    <source>
        <dbReference type="ARBA" id="ARBA00022475"/>
    </source>
</evidence>
<keyword evidence="5 6" id="KW-0472">Membrane</keyword>
<keyword evidence="3 6" id="KW-0812">Transmembrane</keyword>
<dbReference type="Proteomes" id="UP001279553">
    <property type="component" value="Unassembled WGS sequence"/>
</dbReference>
<reference evidence="7 8" key="1">
    <citation type="submission" date="2023-11" db="EMBL/GenBank/DDBJ databases">
        <title>MicrobeMod: A computational toolkit for identifying prokaryotic methylation and restriction-modification with nanopore sequencing.</title>
        <authorList>
            <person name="Crits-Christoph A."/>
            <person name="Kang S.C."/>
            <person name="Lee H."/>
            <person name="Ostrov N."/>
        </authorList>
    </citation>
    <scope>NUCLEOTIDE SEQUENCE [LARGE SCALE GENOMIC DNA]</scope>
    <source>
        <strain evidence="7 8">DSMZ 700</strain>
    </source>
</reference>
<evidence type="ECO:0000256" key="4">
    <source>
        <dbReference type="ARBA" id="ARBA00022989"/>
    </source>
</evidence>
<sequence length="203" mass="21266">MPDPHLYFGFVATVTVLMLLPGPNVGLIVANSIRYGIGYGLLTVAGTTAAMAVQLALTGLGLSTLLAGLGAWFAWVRWIGAAYLIYLGIRAWFAPPLAPGAPAATRSTPRAILGRAVLVSLTNPKTLMFYGALLPQFITGSGVAHQMLVLALTALAIALVIDSLWCLAAHRLRLRLSGRWANRLSGGVLAGAGLGLALARVRR</sequence>
<feature type="transmembrane region" description="Helical" evidence="6">
    <location>
        <begin position="144"/>
        <end position="168"/>
    </location>
</feature>
<gene>
    <name evidence="7" type="ORF">SIL87_03475</name>
</gene>
<feature type="transmembrane region" description="Helical" evidence="6">
    <location>
        <begin position="69"/>
        <end position="89"/>
    </location>
</feature>